<evidence type="ECO:0000256" key="1">
    <source>
        <dbReference type="SAM" id="MobiDB-lite"/>
    </source>
</evidence>
<evidence type="ECO:0000313" key="4">
    <source>
        <dbReference type="Proteomes" id="UP001432146"/>
    </source>
</evidence>
<organism evidence="3 4">
    <name type="scientific">Tetragonisca angustula</name>
    <dbReference type="NCBI Taxonomy" id="166442"/>
    <lineage>
        <taxon>Eukaryota</taxon>
        <taxon>Metazoa</taxon>
        <taxon>Ecdysozoa</taxon>
        <taxon>Arthropoda</taxon>
        <taxon>Hexapoda</taxon>
        <taxon>Insecta</taxon>
        <taxon>Pterygota</taxon>
        <taxon>Neoptera</taxon>
        <taxon>Endopterygota</taxon>
        <taxon>Hymenoptera</taxon>
        <taxon>Apocrita</taxon>
        <taxon>Aculeata</taxon>
        <taxon>Apoidea</taxon>
        <taxon>Anthophila</taxon>
        <taxon>Apidae</taxon>
        <taxon>Tetragonisca</taxon>
    </lineage>
</organism>
<name>A0AAW1A0W8_9HYME</name>
<protein>
    <submittedName>
        <fullName evidence="3">Uncharacterized protein</fullName>
    </submittedName>
</protein>
<reference evidence="3 4" key="1">
    <citation type="submission" date="2024-05" db="EMBL/GenBank/DDBJ databases">
        <title>The nuclear and mitochondrial genome assemblies of Tetragonisca angustula (Apidae: Meliponini), a tiny yet remarkable pollinator in the Neotropics.</title>
        <authorList>
            <person name="Ferrari R."/>
            <person name="Ricardo P.C."/>
            <person name="Dias F.C."/>
            <person name="Araujo N.S."/>
            <person name="Soares D.O."/>
            <person name="Zhou Q.-S."/>
            <person name="Zhu C.-D."/>
            <person name="Coutinho L."/>
            <person name="Airas M.C."/>
            <person name="Batista T.M."/>
        </authorList>
    </citation>
    <scope>NUCLEOTIDE SEQUENCE [LARGE SCALE GENOMIC DNA]</scope>
    <source>
        <strain evidence="3">ASF017062</strain>
        <tissue evidence="3">Abdomen</tissue>
    </source>
</reference>
<evidence type="ECO:0000313" key="3">
    <source>
        <dbReference type="EMBL" id="KAK9303498.1"/>
    </source>
</evidence>
<accession>A0AAW1A0W8</accession>
<keyword evidence="2" id="KW-1133">Transmembrane helix</keyword>
<dbReference type="Proteomes" id="UP001432146">
    <property type="component" value="Unassembled WGS sequence"/>
</dbReference>
<feature type="region of interest" description="Disordered" evidence="1">
    <location>
        <begin position="1"/>
        <end position="27"/>
    </location>
</feature>
<proteinExistence type="predicted"/>
<dbReference type="EMBL" id="JAWNGG020000077">
    <property type="protein sequence ID" value="KAK9303498.1"/>
    <property type="molecule type" value="Genomic_DNA"/>
</dbReference>
<dbReference type="AlphaFoldDB" id="A0AAW1A0W8"/>
<keyword evidence="2" id="KW-0812">Transmembrane</keyword>
<keyword evidence="2" id="KW-0472">Membrane</keyword>
<sequence length="73" mass="8441">MKRIWEKMEGTSSDTAREENDDVRKKTGSQEFSKYANAAMFVLTLLVTLGETIAYMELKFHMEMNLLCGWKSV</sequence>
<evidence type="ECO:0000256" key="2">
    <source>
        <dbReference type="SAM" id="Phobius"/>
    </source>
</evidence>
<keyword evidence="4" id="KW-1185">Reference proteome</keyword>
<feature type="compositionally biased region" description="Basic and acidic residues" evidence="1">
    <location>
        <begin position="1"/>
        <end position="25"/>
    </location>
</feature>
<gene>
    <name evidence="3" type="ORF">QLX08_004812</name>
</gene>
<comment type="caution">
    <text evidence="3">The sequence shown here is derived from an EMBL/GenBank/DDBJ whole genome shotgun (WGS) entry which is preliminary data.</text>
</comment>
<feature type="transmembrane region" description="Helical" evidence="2">
    <location>
        <begin position="35"/>
        <end position="56"/>
    </location>
</feature>